<protein>
    <submittedName>
        <fullName evidence="2">Uncharacterized protein</fullName>
    </submittedName>
</protein>
<reference evidence="2 3" key="1">
    <citation type="journal article" date="2016" name="Genome Announc.">
        <title>Complete Genome Sequence of Aurantimicrobium minutum Type Strain KNCT, a Planktonic Ultramicrobacterium Isolated from River Water.</title>
        <authorList>
            <person name="Nakai R."/>
            <person name="Fujisawa T."/>
            <person name="Nakamura Y."/>
            <person name="Nishide H."/>
            <person name="Uchiyama I."/>
            <person name="Baba T."/>
            <person name="Toyoda A."/>
            <person name="Fujiyama A."/>
            <person name="Naganuma T."/>
            <person name="Niki H."/>
        </authorList>
    </citation>
    <scope>NUCLEOTIDE SEQUENCE [LARGE SCALE GENOMIC DNA]</scope>
    <source>
        <strain evidence="2 3">KNC</strain>
    </source>
</reference>
<evidence type="ECO:0000313" key="3">
    <source>
        <dbReference type="Proteomes" id="UP000243847"/>
    </source>
</evidence>
<keyword evidence="1" id="KW-0812">Transmembrane</keyword>
<dbReference type="NCBIfam" id="TIGR03816">
    <property type="entry name" value="tadE_like_DECH"/>
    <property type="match status" value="1"/>
</dbReference>
<organism evidence="2 3">
    <name type="scientific">Aurantimicrobium minutum</name>
    <dbReference type="NCBI Taxonomy" id="708131"/>
    <lineage>
        <taxon>Bacteria</taxon>
        <taxon>Bacillati</taxon>
        <taxon>Actinomycetota</taxon>
        <taxon>Actinomycetes</taxon>
        <taxon>Micrococcales</taxon>
        <taxon>Microbacteriaceae</taxon>
        <taxon>Aurantimicrobium</taxon>
    </lineage>
</organism>
<dbReference type="GeneID" id="80451252"/>
<dbReference type="InterPro" id="IPR021202">
    <property type="entry name" value="Rv3654c-like"/>
</dbReference>
<gene>
    <name evidence="2" type="ORF">AUMI_10700</name>
</gene>
<name>A0A173LUV9_9MICO</name>
<feature type="transmembrane region" description="Helical" evidence="1">
    <location>
        <begin position="12"/>
        <end position="36"/>
    </location>
</feature>
<keyword evidence="1" id="KW-0472">Membrane</keyword>
<dbReference type="KEGG" id="amin:AUMI_10700"/>
<dbReference type="EMBL" id="AP017457">
    <property type="protein sequence ID" value="BAU98613.1"/>
    <property type="molecule type" value="Genomic_DNA"/>
</dbReference>
<dbReference type="Proteomes" id="UP000243847">
    <property type="component" value="Chromosome sequence1"/>
</dbReference>
<dbReference type="RefSeq" id="WP_096380083.1">
    <property type="nucleotide sequence ID" value="NZ_AP017457.1"/>
</dbReference>
<dbReference type="AlphaFoldDB" id="A0A173LUV9"/>
<sequence length="113" mass="12101">MRTDHGSSTSATLILVSGVISVTSFLFLCGSALATFERAQAVTDRAALEAADAASGRIPGYPCDRAERLAEKHQLNFETCSVDKLIARVTMKVTVLGFLIDTRAKAGPKNMLR</sequence>
<keyword evidence="1" id="KW-1133">Transmembrane helix</keyword>
<proteinExistence type="predicted"/>
<accession>A0A173LUV9</accession>
<dbReference type="OrthoDB" id="5125652at2"/>
<evidence type="ECO:0000256" key="1">
    <source>
        <dbReference type="SAM" id="Phobius"/>
    </source>
</evidence>
<evidence type="ECO:0000313" key="2">
    <source>
        <dbReference type="EMBL" id="BAU98613.1"/>
    </source>
</evidence>